<organism evidence="1 2">
    <name type="scientific">Paxillus rubicundulus Ve08.2h10</name>
    <dbReference type="NCBI Taxonomy" id="930991"/>
    <lineage>
        <taxon>Eukaryota</taxon>
        <taxon>Fungi</taxon>
        <taxon>Dikarya</taxon>
        <taxon>Basidiomycota</taxon>
        <taxon>Agaricomycotina</taxon>
        <taxon>Agaricomycetes</taxon>
        <taxon>Agaricomycetidae</taxon>
        <taxon>Boletales</taxon>
        <taxon>Paxilineae</taxon>
        <taxon>Paxillaceae</taxon>
        <taxon>Paxillus</taxon>
    </lineage>
</organism>
<protein>
    <submittedName>
        <fullName evidence="1">Uncharacterized protein</fullName>
    </submittedName>
</protein>
<keyword evidence="2" id="KW-1185">Reference proteome</keyword>
<proteinExistence type="predicted"/>
<evidence type="ECO:0000313" key="2">
    <source>
        <dbReference type="Proteomes" id="UP000054538"/>
    </source>
</evidence>
<dbReference type="AlphaFoldDB" id="A0A0D0DQ73"/>
<reference evidence="2" key="2">
    <citation type="submission" date="2015-01" db="EMBL/GenBank/DDBJ databases">
        <title>Evolutionary Origins and Diversification of the Mycorrhizal Mutualists.</title>
        <authorList>
            <consortium name="DOE Joint Genome Institute"/>
            <consortium name="Mycorrhizal Genomics Consortium"/>
            <person name="Kohler A."/>
            <person name="Kuo A."/>
            <person name="Nagy L.G."/>
            <person name="Floudas D."/>
            <person name="Copeland A."/>
            <person name="Barry K.W."/>
            <person name="Cichocki N."/>
            <person name="Veneault-Fourrey C."/>
            <person name="LaButti K."/>
            <person name="Lindquist E.A."/>
            <person name="Lipzen A."/>
            <person name="Lundell T."/>
            <person name="Morin E."/>
            <person name="Murat C."/>
            <person name="Riley R."/>
            <person name="Ohm R."/>
            <person name="Sun H."/>
            <person name="Tunlid A."/>
            <person name="Henrissat B."/>
            <person name="Grigoriev I.V."/>
            <person name="Hibbett D.S."/>
            <person name="Martin F."/>
        </authorList>
    </citation>
    <scope>NUCLEOTIDE SEQUENCE [LARGE SCALE GENOMIC DNA]</scope>
    <source>
        <strain evidence="2">Ve08.2h10</strain>
    </source>
</reference>
<sequence length="103" mass="12296">LNQDSRSTFYFTHQKLPSWRRSKLSSWRQSTLSNHTITFLALLQPFLSSLTLPKRRKLGKGHHWRPTEVMRQSWMLYARRWPLQSTISSKSSLMMKMIPQTHP</sequence>
<accession>A0A0D0DQ73</accession>
<feature type="non-terminal residue" evidence="1">
    <location>
        <position position="1"/>
    </location>
</feature>
<dbReference type="EMBL" id="KN825807">
    <property type="protein sequence ID" value="KIK81390.1"/>
    <property type="molecule type" value="Genomic_DNA"/>
</dbReference>
<evidence type="ECO:0000313" key="1">
    <source>
        <dbReference type="EMBL" id="KIK81390.1"/>
    </source>
</evidence>
<gene>
    <name evidence="1" type="ORF">PAXRUDRAFT_808096</name>
</gene>
<name>A0A0D0DQ73_9AGAM</name>
<reference evidence="1 2" key="1">
    <citation type="submission" date="2014-04" db="EMBL/GenBank/DDBJ databases">
        <authorList>
            <consortium name="DOE Joint Genome Institute"/>
            <person name="Kuo A."/>
            <person name="Kohler A."/>
            <person name="Jargeat P."/>
            <person name="Nagy L.G."/>
            <person name="Floudas D."/>
            <person name="Copeland A."/>
            <person name="Barry K.W."/>
            <person name="Cichocki N."/>
            <person name="Veneault-Fourrey C."/>
            <person name="LaButti K."/>
            <person name="Lindquist E.A."/>
            <person name="Lipzen A."/>
            <person name="Lundell T."/>
            <person name="Morin E."/>
            <person name="Murat C."/>
            <person name="Sun H."/>
            <person name="Tunlid A."/>
            <person name="Henrissat B."/>
            <person name="Grigoriev I.V."/>
            <person name="Hibbett D.S."/>
            <person name="Martin F."/>
            <person name="Nordberg H.P."/>
            <person name="Cantor M.N."/>
            <person name="Hua S.X."/>
        </authorList>
    </citation>
    <scope>NUCLEOTIDE SEQUENCE [LARGE SCALE GENOMIC DNA]</scope>
    <source>
        <strain evidence="1 2">Ve08.2h10</strain>
    </source>
</reference>
<dbReference type="Proteomes" id="UP000054538">
    <property type="component" value="Unassembled WGS sequence"/>
</dbReference>
<dbReference type="InParanoid" id="A0A0D0DQ73"/>
<dbReference type="HOGENOM" id="CLU_2270193_0_0_1"/>